<sequence>MSSIDTLLLVFFTTGFTVGFGHCIGMCGPIVVSLSLSVEDRSIFLPHLLYHSGRIITYGFLGSLMGVTGSFVQITARIAAIQKTVMISTGLLIVVMGFSMTGWIPLGQIFKDYYNPDGFINRSFGRLSNIHSTTVYFAIGLLLGLLPCGPVYTALIAAVRVGMDTQEPVAAAFSGMGVMVSFGIGTVPALLLVARLASMGWLKNRDIIYKIGSVLMIAVGIYFVVKGIRY</sequence>
<evidence type="ECO:0000313" key="4">
    <source>
        <dbReference type="Proteomes" id="UP000603434"/>
    </source>
</evidence>
<dbReference type="EMBL" id="JACNJH010000196">
    <property type="protein sequence ID" value="MBC8362486.1"/>
    <property type="molecule type" value="Genomic_DNA"/>
</dbReference>
<organism evidence="3 4">
    <name type="scientific">Candidatus Desulfatibia profunda</name>
    <dbReference type="NCBI Taxonomy" id="2841695"/>
    <lineage>
        <taxon>Bacteria</taxon>
        <taxon>Pseudomonadati</taxon>
        <taxon>Thermodesulfobacteriota</taxon>
        <taxon>Desulfobacteria</taxon>
        <taxon>Desulfobacterales</taxon>
        <taxon>Desulfobacterales incertae sedis</taxon>
        <taxon>Candidatus Desulfatibia</taxon>
    </lineage>
</organism>
<comment type="caution">
    <text evidence="3">The sequence shown here is derived from an EMBL/GenBank/DDBJ whole genome shotgun (WGS) entry which is preliminary data.</text>
</comment>
<name>A0A8J6NSG6_9BACT</name>
<feature type="transmembrane region" description="Helical" evidence="1">
    <location>
        <begin position="7"/>
        <end position="35"/>
    </location>
</feature>
<keyword evidence="1" id="KW-1133">Transmembrane helix</keyword>
<reference evidence="3 4" key="1">
    <citation type="submission" date="2020-08" db="EMBL/GenBank/DDBJ databases">
        <title>Bridging the membrane lipid divide: bacteria of the FCB group superphylum have the potential to synthesize archaeal ether lipids.</title>
        <authorList>
            <person name="Villanueva L."/>
            <person name="Von Meijenfeldt F.A.B."/>
            <person name="Westbye A.B."/>
            <person name="Yadav S."/>
            <person name="Hopmans E.C."/>
            <person name="Dutilh B.E."/>
            <person name="Sinninghe Damste J.S."/>
        </authorList>
    </citation>
    <scope>NUCLEOTIDE SEQUENCE [LARGE SCALE GENOMIC DNA]</scope>
    <source>
        <strain evidence="3">NIOZ-UU30</strain>
    </source>
</reference>
<keyword evidence="1" id="KW-0472">Membrane</keyword>
<feature type="domain" description="Urease accessory protein UreH-like transmembrane" evidence="2">
    <location>
        <begin position="11"/>
        <end position="222"/>
    </location>
</feature>
<dbReference type="Pfam" id="PF13386">
    <property type="entry name" value="DsbD_2"/>
    <property type="match status" value="1"/>
</dbReference>
<feature type="transmembrane region" description="Helical" evidence="1">
    <location>
        <begin position="171"/>
        <end position="195"/>
    </location>
</feature>
<dbReference type="PANTHER" id="PTHR42208:SF1">
    <property type="entry name" value="HEAVY METAL TRANSPORTER"/>
    <property type="match status" value="1"/>
</dbReference>
<dbReference type="AlphaFoldDB" id="A0A8J6NSG6"/>
<proteinExistence type="predicted"/>
<dbReference type="InterPro" id="IPR039447">
    <property type="entry name" value="UreH-like_TM_dom"/>
</dbReference>
<protein>
    <submittedName>
        <fullName evidence="3">Sulfite exporter TauE/SafE family protein</fullName>
    </submittedName>
</protein>
<accession>A0A8J6NSG6</accession>
<gene>
    <name evidence="3" type="ORF">H8E23_13935</name>
</gene>
<dbReference type="PANTHER" id="PTHR42208">
    <property type="entry name" value="HEAVY METAL TRANSPORTER-RELATED"/>
    <property type="match status" value="1"/>
</dbReference>
<dbReference type="Proteomes" id="UP000603434">
    <property type="component" value="Unassembled WGS sequence"/>
</dbReference>
<evidence type="ECO:0000259" key="2">
    <source>
        <dbReference type="Pfam" id="PF13386"/>
    </source>
</evidence>
<feature type="transmembrane region" description="Helical" evidence="1">
    <location>
        <begin position="207"/>
        <end position="225"/>
    </location>
</feature>
<feature type="transmembrane region" description="Helical" evidence="1">
    <location>
        <begin position="84"/>
        <end position="106"/>
    </location>
</feature>
<feature type="transmembrane region" description="Helical" evidence="1">
    <location>
        <begin position="135"/>
        <end position="159"/>
    </location>
</feature>
<feature type="transmembrane region" description="Helical" evidence="1">
    <location>
        <begin position="55"/>
        <end position="72"/>
    </location>
</feature>
<evidence type="ECO:0000313" key="3">
    <source>
        <dbReference type="EMBL" id="MBC8362486.1"/>
    </source>
</evidence>
<keyword evidence="1" id="KW-0812">Transmembrane</keyword>
<evidence type="ECO:0000256" key="1">
    <source>
        <dbReference type="SAM" id="Phobius"/>
    </source>
</evidence>